<evidence type="ECO:0000313" key="6">
    <source>
        <dbReference type="Proteomes" id="UP001497444"/>
    </source>
</evidence>
<dbReference type="InterPro" id="IPR011989">
    <property type="entry name" value="ARM-like"/>
</dbReference>
<keyword evidence="2" id="KW-0175">Coiled coil</keyword>
<dbReference type="SUPFAM" id="SSF48371">
    <property type="entry name" value="ARM repeat"/>
    <property type="match status" value="1"/>
</dbReference>
<feature type="compositionally biased region" description="Acidic residues" evidence="3">
    <location>
        <begin position="950"/>
        <end position="959"/>
    </location>
</feature>
<protein>
    <recommendedName>
        <fullName evidence="4">CCAAT-binding factor domain-containing protein</fullName>
    </recommendedName>
</protein>
<feature type="compositionally biased region" description="Basic and acidic residues" evidence="3">
    <location>
        <begin position="431"/>
        <end position="445"/>
    </location>
</feature>
<feature type="compositionally biased region" description="Basic residues" evidence="3">
    <location>
        <begin position="1050"/>
        <end position="1069"/>
    </location>
</feature>
<evidence type="ECO:0000256" key="3">
    <source>
        <dbReference type="SAM" id="MobiDB-lite"/>
    </source>
</evidence>
<dbReference type="PANTHER" id="PTHR12048">
    <property type="entry name" value="CCAAT-BINDING FACTOR-RELATED"/>
    <property type="match status" value="1"/>
</dbReference>
<feature type="compositionally biased region" description="Acidic residues" evidence="3">
    <location>
        <begin position="905"/>
        <end position="933"/>
    </location>
</feature>
<feature type="region of interest" description="Disordered" evidence="3">
    <location>
        <begin position="431"/>
        <end position="456"/>
    </location>
</feature>
<feature type="compositionally biased region" description="Polar residues" evidence="3">
    <location>
        <begin position="995"/>
        <end position="1006"/>
    </location>
</feature>
<accession>A0ABP0WBX7</accession>
<feature type="region of interest" description="Disordered" evidence="3">
    <location>
        <begin position="666"/>
        <end position="720"/>
    </location>
</feature>
<evidence type="ECO:0000256" key="1">
    <source>
        <dbReference type="ARBA" id="ARBA00007797"/>
    </source>
</evidence>
<feature type="compositionally biased region" description="Acidic residues" evidence="3">
    <location>
        <begin position="1007"/>
        <end position="1025"/>
    </location>
</feature>
<sequence>MEEGKSKKNKVEELQAIQADVASFAASLGLASSAGVGFDDTDFHKKGSIAGKQKKGEEEEQGKSQKKSSGGSSNWDDKGGKRGAGKKGGEGLKRVLKVLRNVRARSEKNKLLLQSGSVWYEAAETAAANLSSRLAKVSDGKDAAEILKDRSNIGSHEWEETVTKKKKEAEELMEKAVTEYERSRSKNSETRWLMTARRSGTLADKVAAMTVMLQDNPVLNLRTLDALLGLVTSKGGKRQAAIGMDALKELFLASLLPDRKLKFLAQQPLRLLYNSKEAASLLLYWYWEDCLKHRYERFVVALEEATKDTQPFLREKSLKTVFILLKSKPEQERRLLSALVNKLGDPERKVASNASYLLSSLLTVHPNMKRVVIEEVDSFLFRPHLSTRARYYAAVFLNQIVLSNRGDEPVIAAKLINLYFALFQTVTTGEPKEDYDQKTKKGKQPDKRRKKESGQSKKKEVQFSVVAEADSRILSALLTGVNRAFPYVAADDVDVIIEEHTPVLFRLVHSSNFNVAVQALMLLHQLMLKNQAVSERFYRALYAILLSPSLTKSSKAEMFLGLLFKALKSDINSDRMSAFAKRLTQVALHQPPQFACGCLLLLSEILKTRPSLWNGILQPEDQDEETEHFVDIPEDTDEVNPSQPIPDGQIVGFNSTEDGIIADGELGEESKSDSDIGDKEKLGGSIPDLGEDNSDSSDEEDSRRSNQEAAMGKESELLMPDISNKLATRKKEKIIEAQFSAGAAISGDRNEQLPRKRVWPLEGCYDPRHREPSYCHAERACWWELSALAIHMHPSVASMARTLLSGANIVYSGDPLRDLVLGAFLDRFAEKKPKARKQSEDGTFQGSALPLPIKMVTNARLVGAELLALDESEVAPDDVVFHKFYQTKSMKSRSKSSKKKKTSKDDEDDITGMGDEDGQLVDGDDSDDEEVDALLEKDEGLAMGLKGDDALDDEGTEDFDYGKFGEAFELEDEDESDGELQKVNTDNNIAEPDASGSSANEWSQSDNDLDLEEPAESESDVDSLDSIEIGDLPSDTDEEGVAVKAETRKGSIRTKTKKIVTKARKRKPGRKGEPELGGRQKTKLKSPFASVQEYAHLLEDVDASEKVSKAKGKRVRRK</sequence>
<dbReference type="PANTHER" id="PTHR12048:SF0">
    <property type="entry name" value="CCAAT_ENHANCER-BINDING PROTEIN ZETA"/>
    <property type="match status" value="1"/>
</dbReference>
<feature type="region of interest" description="Disordered" evidence="3">
    <location>
        <begin position="892"/>
        <end position="1084"/>
    </location>
</feature>
<dbReference type="InterPro" id="IPR040155">
    <property type="entry name" value="CEBPZ/Mak21-like"/>
</dbReference>
<feature type="compositionally biased region" description="Basic and acidic residues" evidence="3">
    <location>
        <begin position="54"/>
        <end position="63"/>
    </location>
</feature>
<feature type="region of interest" description="Disordered" evidence="3">
    <location>
        <begin position="634"/>
        <end position="654"/>
    </location>
</feature>
<feature type="compositionally biased region" description="Basic residues" evidence="3">
    <location>
        <begin position="892"/>
        <end position="902"/>
    </location>
</feature>
<gene>
    <name evidence="5" type="ORF">CSSPJE1EN1_LOCUS8904</name>
</gene>
<name>A0ABP0WBX7_9BRYO</name>
<dbReference type="EMBL" id="OZ020110">
    <property type="protein sequence ID" value="CAK9263426.1"/>
    <property type="molecule type" value="Genomic_DNA"/>
</dbReference>
<feature type="region of interest" description="Disordered" evidence="3">
    <location>
        <begin position="35"/>
        <end position="89"/>
    </location>
</feature>
<dbReference type="InterPro" id="IPR016024">
    <property type="entry name" value="ARM-type_fold"/>
</dbReference>
<evidence type="ECO:0000256" key="2">
    <source>
        <dbReference type="SAM" id="Coils"/>
    </source>
</evidence>
<organism evidence="5 6">
    <name type="scientific">Sphagnum jensenii</name>
    <dbReference type="NCBI Taxonomy" id="128206"/>
    <lineage>
        <taxon>Eukaryota</taxon>
        <taxon>Viridiplantae</taxon>
        <taxon>Streptophyta</taxon>
        <taxon>Embryophyta</taxon>
        <taxon>Bryophyta</taxon>
        <taxon>Sphagnophytina</taxon>
        <taxon>Sphagnopsida</taxon>
        <taxon>Sphagnales</taxon>
        <taxon>Sphagnaceae</taxon>
        <taxon>Sphagnum</taxon>
    </lineage>
</organism>
<feature type="coiled-coil region" evidence="2">
    <location>
        <begin position="155"/>
        <end position="186"/>
    </location>
</feature>
<dbReference type="Proteomes" id="UP001497444">
    <property type="component" value="Chromosome 15"/>
</dbReference>
<reference evidence="5" key="1">
    <citation type="submission" date="2024-02" db="EMBL/GenBank/DDBJ databases">
        <authorList>
            <consortium name="ELIXIR-Norway"/>
            <consortium name="Elixir Norway"/>
        </authorList>
    </citation>
    <scope>NUCLEOTIDE SEQUENCE</scope>
</reference>
<evidence type="ECO:0000259" key="4">
    <source>
        <dbReference type="Pfam" id="PF03914"/>
    </source>
</evidence>
<feature type="compositionally biased region" description="Acidic residues" evidence="3">
    <location>
        <begin position="689"/>
        <end position="700"/>
    </location>
</feature>
<proteinExistence type="inferred from homology"/>
<evidence type="ECO:0000313" key="5">
    <source>
        <dbReference type="EMBL" id="CAK9263426.1"/>
    </source>
</evidence>
<feature type="compositionally biased region" description="Basic and acidic residues" evidence="3">
    <location>
        <begin position="668"/>
        <end position="682"/>
    </location>
</feature>
<feature type="compositionally biased region" description="Acidic residues" evidence="3">
    <location>
        <begin position="968"/>
        <end position="978"/>
    </location>
</feature>
<feature type="domain" description="CCAAT-binding factor" evidence="4">
    <location>
        <begin position="516"/>
        <end position="800"/>
    </location>
</feature>
<dbReference type="Gene3D" id="1.25.10.10">
    <property type="entry name" value="Leucine-rich Repeat Variant"/>
    <property type="match status" value="1"/>
</dbReference>
<keyword evidence="6" id="KW-1185">Reference proteome</keyword>
<comment type="similarity">
    <text evidence="1">Belongs to the CBF/MAK21 family.</text>
</comment>
<feature type="compositionally biased region" description="Basic and acidic residues" evidence="3">
    <location>
        <begin position="701"/>
        <end position="716"/>
    </location>
</feature>
<dbReference type="InterPro" id="IPR005612">
    <property type="entry name" value="CCAAT-binding_factor"/>
</dbReference>
<dbReference type="Pfam" id="PF03914">
    <property type="entry name" value="CBF"/>
    <property type="match status" value="1"/>
</dbReference>